<dbReference type="InterPro" id="IPR043502">
    <property type="entry name" value="DNA/RNA_pol_sf"/>
</dbReference>
<sequence>MSIHFPVKKNGAKSLRSLKSLSDALDISIPDLNAAINIPVEERYRKLELPKVNGDKRVVFDPDHRIRKIQRRINKRIFKELILWPEYLFGSIPTNQSDKENKIERHYIACAAKHCKAKTILKIDIKNFFENIHRDIVVSIFSRIFHYKGDALNYLVDICCYNEHIVQGALTSSYIASMCLFDVEYDVFRRAERKGLVYTRLVDDITISSKIINYDMTQIKSHVENMLNEKDLPINQNKTEVHNISTEALTVHGLRISFNEPRLASKEVKRIKASVNNIVNLAKKNNSKTSEAYRIEYNRCMGRVNKLGRVDHNKYKSLLKTLKKIKPKASQLDLQSVHALVGKLEEMHVKLDYNEYEFKRKYNLAVFKLIVINRTKSYKPFYNWMKARLEKIKPC</sequence>
<keyword evidence="6" id="KW-0051">Antiviral defense</keyword>
<dbReference type="PROSITE" id="PS50878">
    <property type="entry name" value="RT_POL"/>
    <property type="match status" value="1"/>
</dbReference>
<keyword evidence="3" id="KW-0479">Metal-binding</keyword>
<evidence type="ECO:0000256" key="1">
    <source>
        <dbReference type="ARBA" id="ARBA00022679"/>
    </source>
</evidence>
<reference evidence="9 10" key="2">
    <citation type="submission" date="2018-06" db="EMBL/GenBank/DDBJ databases">
        <title>Serratia marcescens genome sequencing and assembly.</title>
        <authorList>
            <person name="Martins R.C.R."/>
            <person name="Perdigao-Neto L.V."/>
            <person name="Costa S.F."/>
            <person name="Levin A.S.S."/>
        </authorList>
    </citation>
    <scope>NUCLEOTIDE SEQUENCE [LARGE SCALE GENOMIC DNA]</scope>
    <source>
        <strain evidence="9 10">1283</strain>
    </source>
</reference>
<dbReference type="Pfam" id="PF00078">
    <property type="entry name" value="RVT_1"/>
    <property type="match status" value="1"/>
</dbReference>
<comment type="caution">
    <text evidence="9">The sequence shown here is derived from an EMBL/GenBank/DDBJ whole genome shotgun (WGS) entry which is preliminary data.</text>
</comment>
<dbReference type="GO" id="GO:0003964">
    <property type="term" value="F:RNA-directed DNA polymerase activity"/>
    <property type="evidence" value="ECO:0007669"/>
    <property type="project" value="UniProtKB-KW"/>
</dbReference>
<dbReference type="EMBL" id="QJQB01000520">
    <property type="protein sequence ID" value="PYA58171.1"/>
    <property type="molecule type" value="Genomic_DNA"/>
</dbReference>
<keyword evidence="4" id="KW-0460">Magnesium</keyword>
<evidence type="ECO:0000256" key="2">
    <source>
        <dbReference type="ARBA" id="ARBA00022695"/>
    </source>
</evidence>
<protein>
    <submittedName>
        <fullName evidence="9">RNA-directed DNA polymerase</fullName>
    </submittedName>
</protein>
<evidence type="ECO:0000256" key="6">
    <source>
        <dbReference type="ARBA" id="ARBA00023118"/>
    </source>
</evidence>
<reference evidence="10" key="1">
    <citation type="submission" date="2018-06" db="EMBL/GenBank/DDBJ databases">
        <title>Serratia marcescens genome sequencing and assembly.</title>
        <authorList>
            <person name="Martins R.C."/>
            <person name="Perdigao-Neto L.V."/>
            <person name="Costa S.F."/>
            <person name="Levin A.S.S."/>
        </authorList>
    </citation>
    <scope>NUCLEOTIDE SEQUENCE [LARGE SCALE GENOMIC DNA]</scope>
    <source>
        <strain evidence="10">1283</strain>
    </source>
</reference>
<comment type="similarity">
    <text evidence="7">Belongs to the bacterial reverse transcriptase family.</text>
</comment>
<dbReference type="Proteomes" id="UP000247823">
    <property type="component" value="Unassembled WGS sequence"/>
</dbReference>
<keyword evidence="1" id="KW-0808">Transferase</keyword>
<dbReference type="InterPro" id="IPR000123">
    <property type="entry name" value="Reverse_transcriptase_msDNA"/>
</dbReference>
<dbReference type="InterPro" id="IPR000477">
    <property type="entry name" value="RT_dom"/>
</dbReference>
<organism evidence="9 10">
    <name type="scientific">Serratia marcescens</name>
    <dbReference type="NCBI Taxonomy" id="615"/>
    <lineage>
        <taxon>Bacteria</taxon>
        <taxon>Pseudomonadati</taxon>
        <taxon>Pseudomonadota</taxon>
        <taxon>Gammaproteobacteria</taxon>
        <taxon>Enterobacterales</taxon>
        <taxon>Yersiniaceae</taxon>
        <taxon>Serratia</taxon>
    </lineage>
</organism>
<keyword evidence="10" id="KW-1185">Reference proteome</keyword>
<evidence type="ECO:0000256" key="5">
    <source>
        <dbReference type="ARBA" id="ARBA00022918"/>
    </source>
</evidence>
<name>A0ABX5NA25_SERMA</name>
<accession>A0ABX5NA25</accession>
<evidence type="ECO:0000313" key="10">
    <source>
        <dbReference type="Proteomes" id="UP000247823"/>
    </source>
</evidence>
<feature type="domain" description="Reverse transcriptase" evidence="8">
    <location>
        <begin position="30"/>
        <end position="256"/>
    </location>
</feature>
<proteinExistence type="inferred from homology"/>
<gene>
    <name evidence="9" type="ORF">DMW51_22925</name>
</gene>
<evidence type="ECO:0000259" key="8">
    <source>
        <dbReference type="PROSITE" id="PS50878"/>
    </source>
</evidence>
<dbReference type="SUPFAM" id="SSF56672">
    <property type="entry name" value="DNA/RNA polymerases"/>
    <property type="match status" value="1"/>
</dbReference>
<dbReference type="RefSeq" id="WP_110593848.1">
    <property type="nucleotide sequence ID" value="NZ_JAOWIM010000003.1"/>
</dbReference>
<dbReference type="CDD" id="cd03487">
    <property type="entry name" value="RT_Bac_retron_II"/>
    <property type="match status" value="1"/>
</dbReference>
<evidence type="ECO:0000256" key="7">
    <source>
        <dbReference type="ARBA" id="ARBA00034120"/>
    </source>
</evidence>
<evidence type="ECO:0000256" key="3">
    <source>
        <dbReference type="ARBA" id="ARBA00022723"/>
    </source>
</evidence>
<evidence type="ECO:0000313" key="9">
    <source>
        <dbReference type="EMBL" id="PYA58171.1"/>
    </source>
</evidence>
<keyword evidence="5 9" id="KW-0695">RNA-directed DNA polymerase</keyword>
<keyword evidence="2" id="KW-0548">Nucleotidyltransferase</keyword>
<evidence type="ECO:0000256" key="4">
    <source>
        <dbReference type="ARBA" id="ARBA00022842"/>
    </source>
</evidence>
<dbReference type="PRINTS" id="PR00866">
    <property type="entry name" value="RNADNAPOLMS"/>
</dbReference>